<dbReference type="OrthoDB" id="1708823at2759"/>
<sequence>MSTTAADTASAVATASANDTALDTATTSVLAPTSSSDAVDANAVTEDEAALYDRQIRLWGLEAQTRMRTSHVLVWGFTGVATEVIKNIVLSGIGTLSILDPDTVRDEDLSAGFFWRQDDVGASRVADAPVDRIRALNPLVKVQGLTDQSILQGSPEEVAAKVKQLGVDVVVACRGTKLELTTLNDALRLSSTKFYATSSFGFGGYIFSDLGASHDFITERVLPPSSSSTQPEKKRIKNRTTFVPLSHSLDMTWAGIEARKIKRLRLAPGLWTVWASWEAQQHGGGGGGELREVAERMMVERGVDPSLVFEAQGVDRQAWFQTYAASTSTRGEFAPTCAVLGGLLAQDVLNALGGREEPITNWLILDAMGSGNATLHTVGSAVSTQAGVAV</sequence>
<evidence type="ECO:0000256" key="4">
    <source>
        <dbReference type="ARBA" id="ARBA00022786"/>
    </source>
</evidence>
<dbReference type="InterPro" id="IPR045886">
    <property type="entry name" value="ThiF/MoeB/HesA"/>
</dbReference>
<dbReference type="Proteomes" id="UP000323386">
    <property type="component" value="Unassembled WGS sequence"/>
</dbReference>
<evidence type="ECO:0000256" key="3">
    <source>
        <dbReference type="ARBA" id="ARBA00005673"/>
    </source>
</evidence>
<gene>
    <name evidence="8" type="ORF">PSFLO_05259</name>
</gene>
<name>A0A5C3F5K7_9BASI</name>
<evidence type="ECO:0000256" key="2">
    <source>
        <dbReference type="ARBA" id="ARBA00004718"/>
    </source>
</evidence>
<dbReference type="AlphaFoldDB" id="A0A5C3F5K7"/>
<dbReference type="GO" id="GO:0019948">
    <property type="term" value="F:SUMO activating enzyme activity"/>
    <property type="evidence" value="ECO:0007669"/>
    <property type="project" value="TreeGrafter"/>
</dbReference>
<evidence type="ECO:0000256" key="5">
    <source>
        <dbReference type="ARBA" id="ARBA00023242"/>
    </source>
</evidence>
<evidence type="ECO:0000259" key="7">
    <source>
        <dbReference type="Pfam" id="PF00899"/>
    </source>
</evidence>
<dbReference type="Gene3D" id="3.40.50.720">
    <property type="entry name" value="NAD(P)-binding Rossmann-like Domain"/>
    <property type="match status" value="1"/>
</dbReference>
<evidence type="ECO:0000256" key="1">
    <source>
        <dbReference type="ARBA" id="ARBA00004123"/>
    </source>
</evidence>
<dbReference type="SUPFAM" id="SSF69572">
    <property type="entry name" value="Activating enzymes of the ubiquitin-like proteins"/>
    <property type="match status" value="1"/>
</dbReference>
<proteinExistence type="inferred from homology"/>
<evidence type="ECO:0000313" key="9">
    <source>
        <dbReference type="Proteomes" id="UP000323386"/>
    </source>
</evidence>
<dbReference type="GO" id="GO:0016925">
    <property type="term" value="P:protein sumoylation"/>
    <property type="evidence" value="ECO:0007669"/>
    <property type="project" value="TreeGrafter"/>
</dbReference>
<dbReference type="PRINTS" id="PR01849">
    <property type="entry name" value="UBIQUITINACT"/>
</dbReference>
<dbReference type="InterPro" id="IPR000011">
    <property type="entry name" value="UBQ/SUMO-activ_enz_E1-like"/>
</dbReference>
<dbReference type="Pfam" id="PF00899">
    <property type="entry name" value="ThiF"/>
    <property type="match status" value="1"/>
</dbReference>
<dbReference type="PANTHER" id="PTHR10953:SF162">
    <property type="entry name" value="SUMO-ACTIVATING ENZYME SUBUNIT 1"/>
    <property type="match status" value="1"/>
</dbReference>
<reference evidence="8 9" key="1">
    <citation type="submission" date="2018-03" db="EMBL/GenBank/DDBJ databases">
        <authorList>
            <person name="Guldener U."/>
        </authorList>
    </citation>
    <scope>NUCLEOTIDE SEQUENCE [LARGE SCALE GENOMIC DNA]</scope>
    <source>
        <strain evidence="8 9">DAOM196992</strain>
    </source>
</reference>
<protein>
    <recommendedName>
        <fullName evidence="6">Ubiquitin-like 1-activating enzyme E1A</fullName>
    </recommendedName>
</protein>
<dbReference type="InterPro" id="IPR000594">
    <property type="entry name" value="ThiF_NAD_FAD-bd"/>
</dbReference>
<organism evidence="8 9">
    <name type="scientific">Pseudozyma flocculosa</name>
    <dbReference type="NCBI Taxonomy" id="84751"/>
    <lineage>
        <taxon>Eukaryota</taxon>
        <taxon>Fungi</taxon>
        <taxon>Dikarya</taxon>
        <taxon>Basidiomycota</taxon>
        <taxon>Ustilaginomycotina</taxon>
        <taxon>Ustilaginomycetes</taxon>
        <taxon>Ustilaginales</taxon>
        <taxon>Ustilaginaceae</taxon>
        <taxon>Pseudozyma</taxon>
    </lineage>
</organism>
<keyword evidence="4" id="KW-0833">Ubl conjugation pathway</keyword>
<keyword evidence="5" id="KW-0539">Nucleus</keyword>
<accession>A0A5C3F5K7</accession>
<evidence type="ECO:0000313" key="8">
    <source>
        <dbReference type="EMBL" id="SPO39778.1"/>
    </source>
</evidence>
<dbReference type="PANTHER" id="PTHR10953">
    <property type="entry name" value="UBIQUITIN-ACTIVATING ENZYME E1"/>
    <property type="match status" value="1"/>
</dbReference>
<dbReference type="InterPro" id="IPR035985">
    <property type="entry name" value="Ubiquitin-activating_enz"/>
</dbReference>
<dbReference type="GO" id="GO:0031510">
    <property type="term" value="C:SUMO activating enzyme complex"/>
    <property type="evidence" value="ECO:0007669"/>
    <property type="project" value="TreeGrafter"/>
</dbReference>
<dbReference type="GO" id="GO:0005737">
    <property type="term" value="C:cytoplasm"/>
    <property type="evidence" value="ECO:0007669"/>
    <property type="project" value="TreeGrafter"/>
</dbReference>
<keyword evidence="9" id="KW-1185">Reference proteome</keyword>
<dbReference type="EMBL" id="OOIP01000016">
    <property type="protein sequence ID" value="SPO39778.1"/>
    <property type="molecule type" value="Genomic_DNA"/>
</dbReference>
<feature type="domain" description="THIF-type NAD/FAD binding fold" evidence="7">
    <location>
        <begin position="52"/>
        <end position="367"/>
    </location>
</feature>
<evidence type="ECO:0000256" key="6">
    <source>
        <dbReference type="ARBA" id="ARBA00044354"/>
    </source>
</evidence>
<comment type="subcellular location">
    <subcellularLocation>
        <location evidence="1">Nucleus</location>
    </subcellularLocation>
</comment>
<comment type="similarity">
    <text evidence="3">Belongs to the ubiquitin-activating E1 family.</text>
</comment>
<comment type="pathway">
    <text evidence="2">Protein modification; protein sumoylation.</text>
</comment>